<feature type="region of interest" description="Disordered" evidence="1">
    <location>
        <begin position="182"/>
        <end position="247"/>
    </location>
</feature>
<evidence type="ECO:0000256" key="1">
    <source>
        <dbReference type="SAM" id="MobiDB-lite"/>
    </source>
</evidence>
<reference evidence="2" key="1">
    <citation type="submission" date="2021-01" db="EMBL/GenBank/DDBJ databases">
        <title>Metabolic potential, ecology and presence of endohyphal bacteria is reflected in genomic diversity of Mucoromycotina.</title>
        <authorList>
            <person name="Muszewska A."/>
            <person name="Okrasinska A."/>
            <person name="Steczkiewicz K."/>
            <person name="Drgas O."/>
            <person name="Orlowska M."/>
            <person name="Perlinska-Lenart U."/>
            <person name="Aleksandrzak-Piekarczyk T."/>
            <person name="Szatraj K."/>
            <person name="Zielenkiewicz U."/>
            <person name="Pilsyk S."/>
            <person name="Malc E."/>
            <person name="Mieczkowski P."/>
            <person name="Kruszewska J.S."/>
            <person name="Biernat P."/>
            <person name="Pawlowska J."/>
        </authorList>
    </citation>
    <scope>NUCLEOTIDE SEQUENCE</scope>
    <source>
        <strain evidence="2">WA0000018081</strain>
    </source>
</reference>
<comment type="caution">
    <text evidence="2">The sequence shown here is derived from an EMBL/GenBank/DDBJ whole genome shotgun (WGS) entry which is preliminary data.</text>
</comment>
<accession>A0A8H7VPM7</accession>
<evidence type="ECO:0000313" key="3">
    <source>
        <dbReference type="Proteomes" id="UP000613177"/>
    </source>
</evidence>
<dbReference type="Proteomes" id="UP000613177">
    <property type="component" value="Unassembled WGS sequence"/>
</dbReference>
<keyword evidence="3" id="KW-1185">Reference proteome</keyword>
<organism evidence="2 3">
    <name type="scientific">Thamnidium elegans</name>
    <dbReference type="NCBI Taxonomy" id="101142"/>
    <lineage>
        <taxon>Eukaryota</taxon>
        <taxon>Fungi</taxon>
        <taxon>Fungi incertae sedis</taxon>
        <taxon>Mucoromycota</taxon>
        <taxon>Mucoromycotina</taxon>
        <taxon>Mucoromycetes</taxon>
        <taxon>Mucorales</taxon>
        <taxon>Mucorineae</taxon>
        <taxon>Mucoraceae</taxon>
        <taxon>Thamnidium</taxon>
    </lineage>
</organism>
<dbReference type="EMBL" id="JAEPRE010000509">
    <property type="protein sequence ID" value="KAG2228395.1"/>
    <property type="molecule type" value="Genomic_DNA"/>
</dbReference>
<dbReference type="AlphaFoldDB" id="A0A8H7VPM7"/>
<evidence type="ECO:0000313" key="2">
    <source>
        <dbReference type="EMBL" id="KAG2228395.1"/>
    </source>
</evidence>
<protein>
    <submittedName>
        <fullName evidence="2">Uncharacterized protein</fullName>
    </submittedName>
</protein>
<proteinExistence type="predicted"/>
<name>A0A8H7VPM7_9FUNG</name>
<gene>
    <name evidence="2" type="ORF">INT48_000030</name>
</gene>
<sequence length="311" mass="35312">MKELELKLSNRAKQLRYYVNECEKLKNAFVKIKEKENAVEGELNLAKCRLKNSDDTVEVLLKAIDDLNVKKNSLYQEMASLTAGIVKKKNVIDIPAFSLRPGPCQLILFKSHITRPGTRFAINSTLTESIKCVPFPIYRTFAYHVTDIGVEKYRNETNRHKTPNTYLTQQRLYQNTAVRNKHLLDDDTNIPSDTKEKASQEIQDEDRNNAFIPAPEGEMSPLESSAQLQPVSSLPPPPRAKRTKSTFPTGFASLDTNYFAKDFLPNILKGTSPTSPNSNDADAEMPIILNLLPPNGRFWWLNNIFEETHNT</sequence>